<evidence type="ECO:0000256" key="4">
    <source>
        <dbReference type="ARBA" id="ARBA00022989"/>
    </source>
</evidence>
<feature type="transmembrane region" description="Helical" evidence="6">
    <location>
        <begin position="115"/>
        <end position="133"/>
    </location>
</feature>
<dbReference type="STRING" id="670482.SAMN04488542_11690"/>
<evidence type="ECO:0000256" key="6">
    <source>
        <dbReference type="SAM" id="Phobius"/>
    </source>
</evidence>
<evidence type="ECO:0000259" key="7">
    <source>
        <dbReference type="Pfam" id="PF00482"/>
    </source>
</evidence>
<evidence type="ECO:0000313" key="8">
    <source>
        <dbReference type="EMBL" id="SDF76209.1"/>
    </source>
</evidence>
<dbReference type="Proteomes" id="UP000198972">
    <property type="component" value="Unassembled WGS sequence"/>
</dbReference>
<reference evidence="8 9" key="1">
    <citation type="submission" date="2016-10" db="EMBL/GenBank/DDBJ databases">
        <authorList>
            <person name="de Groot N.N."/>
        </authorList>
    </citation>
    <scope>NUCLEOTIDE SEQUENCE [LARGE SCALE GENOMIC DNA]</scope>
    <source>
        <strain evidence="8 9">DSM 28129</strain>
    </source>
</reference>
<protein>
    <submittedName>
        <fullName evidence="8">Type II secretion system protein F (GspF)</fullName>
    </submittedName>
</protein>
<keyword evidence="3 6" id="KW-0812">Transmembrane</keyword>
<evidence type="ECO:0000256" key="5">
    <source>
        <dbReference type="ARBA" id="ARBA00023136"/>
    </source>
</evidence>
<evidence type="ECO:0000256" key="3">
    <source>
        <dbReference type="ARBA" id="ARBA00022692"/>
    </source>
</evidence>
<keyword evidence="5 6" id="KW-0472">Membrane</keyword>
<dbReference type="PANTHER" id="PTHR35007:SF2">
    <property type="entry name" value="PILUS ASSEMBLE PROTEIN"/>
    <property type="match status" value="1"/>
</dbReference>
<accession>A0A1G7NSD9</accession>
<evidence type="ECO:0000256" key="1">
    <source>
        <dbReference type="ARBA" id="ARBA00004651"/>
    </source>
</evidence>
<feature type="transmembrane region" description="Helical" evidence="6">
    <location>
        <begin position="85"/>
        <end position="109"/>
    </location>
</feature>
<dbReference type="InterPro" id="IPR018076">
    <property type="entry name" value="T2SS_GspF_dom"/>
</dbReference>
<dbReference type="Pfam" id="PF00482">
    <property type="entry name" value="T2SSF"/>
    <property type="match status" value="1"/>
</dbReference>
<proteinExistence type="predicted"/>
<organism evidence="8 9">
    <name type="scientific">Fontibacillus panacisegetis</name>
    <dbReference type="NCBI Taxonomy" id="670482"/>
    <lineage>
        <taxon>Bacteria</taxon>
        <taxon>Bacillati</taxon>
        <taxon>Bacillota</taxon>
        <taxon>Bacilli</taxon>
        <taxon>Bacillales</taxon>
        <taxon>Paenibacillaceae</taxon>
        <taxon>Fontibacillus</taxon>
    </lineage>
</organism>
<keyword evidence="9" id="KW-1185">Reference proteome</keyword>
<feature type="domain" description="Type II secretion system protein GspF" evidence="7">
    <location>
        <begin position="155"/>
        <end position="285"/>
    </location>
</feature>
<feature type="transmembrane region" description="Helical" evidence="6">
    <location>
        <begin position="6"/>
        <end position="22"/>
    </location>
</feature>
<evidence type="ECO:0000313" key="9">
    <source>
        <dbReference type="Proteomes" id="UP000198972"/>
    </source>
</evidence>
<dbReference type="PANTHER" id="PTHR35007">
    <property type="entry name" value="INTEGRAL MEMBRANE PROTEIN-RELATED"/>
    <property type="match status" value="1"/>
</dbReference>
<keyword evidence="4 6" id="KW-1133">Transmembrane helix</keyword>
<dbReference type="AlphaFoldDB" id="A0A1G7NSD9"/>
<dbReference type="EMBL" id="FNBG01000016">
    <property type="protein sequence ID" value="SDF76209.1"/>
    <property type="molecule type" value="Genomic_DNA"/>
</dbReference>
<keyword evidence="2" id="KW-1003">Cell membrane</keyword>
<evidence type="ECO:0000256" key="2">
    <source>
        <dbReference type="ARBA" id="ARBA00022475"/>
    </source>
</evidence>
<comment type="subcellular location">
    <subcellularLocation>
        <location evidence="1">Cell membrane</location>
        <topology evidence="1">Multi-pass membrane protein</topology>
    </subcellularLocation>
</comment>
<dbReference type="GO" id="GO:0005886">
    <property type="term" value="C:plasma membrane"/>
    <property type="evidence" value="ECO:0007669"/>
    <property type="project" value="UniProtKB-SubCell"/>
</dbReference>
<gene>
    <name evidence="8" type="ORF">SAMN04488542_11690</name>
</gene>
<sequence length="293" mass="33333">MKMLWVWGSLFIFLVLFWGMTYQRSAGRFRGCTDMKMEGIRLQKMAPPMLYVLEKLKISQRFPILFYKVQHSIQKISGDRRGGEFTLLFLAEMLNYSWLLLVAGCLMTLLMDGEITGIVIGGILSVLLPAALINDLHRKVVKREQAIHLELPELLNKLVLLVGAGSTVQQAIRQCLDRKQEEEQHPLYGELFRMQRELEGGYSFQQALEGFSKRCGVQEVSAFTTAVLLNYRRGGNDFVLALRDLSHSLWDKRKSVSKTLGEQASSKLIFPLVLIFLIIVILVGAPAFMIMDM</sequence>
<feature type="transmembrane region" description="Helical" evidence="6">
    <location>
        <begin position="268"/>
        <end position="291"/>
    </location>
</feature>
<name>A0A1G7NSD9_9BACL</name>